<dbReference type="RefSeq" id="WP_325126534.1">
    <property type="nucleotide sequence ID" value="NZ_BAAAFN010000014.1"/>
</dbReference>
<dbReference type="CDD" id="cd00353">
    <property type="entry name" value="Ribosomal_S15p_S13e"/>
    <property type="match status" value="1"/>
</dbReference>
<dbReference type="Gene3D" id="6.10.250.3130">
    <property type="match status" value="1"/>
</dbReference>
<accession>A0ABN0TUB1</accession>
<evidence type="ECO:0000256" key="1">
    <source>
        <dbReference type="ARBA" id="ARBA00022980"/>
    </source>
</evidence>
<dbReference type="InterPro" id="IPR000589">
    <property type="entry name" value="Ribosomal_uS15"/>
</dbReference>
<sequence>MSVADIVKSDIVAQFQRAARDTGSPEVQVALLTARINELTDHFKTHKKDHHSRRGLLRMVSRRRKLLDYLKGRNPDSYRALIEKLGLRK</sequence>
<evidence type="ECO:0000256" key="3">
    <source>
        <dbReference type="HAMAP-Rule" id="MF_01343"/>
    </source>
</evidence>
<dbReference type="PANTHER" id="PTHR23321">
    <property type="entry name" value="RIBOSOMAL PROTEIN S15, BACTERIAL AND ORGANELLAR"/>
    <property type="match status" value="1"/>
</dbReference>
<dbReference type="HAMAP" id="MF_01343_B">
    <property type="entry name" value="Ribosomal_uS15_B"/>
    <property type="match status" value="1"/>
</dbReference>
<protein>
    <recommendedName>
        <fullName evidence="3">Small ribosomal subunit protein uS15</fullName>
    </recommendedName>
</protein>
<dbReference type="InterPro" id="IPR005290">
    <property type="entry name" value="Ribosomal_uS15_bac-type"/>
</dbReference>
<comment type="function">
    <text evidence="3">Forms an intersubunit bridge (bridge B4) with the 23S rRNA of the 50S subunit in the ribosome.</text>
</comment>
<dbReference type="PANTHER" id="PTHR23321:SF26">
    <property type="entry name" value="SMALL RIBOSOMAL SUBUNIT PROTEIN US15M"/>
    <property type="match status" value="1"/>
</dbReference>
<gene>
    <name evidence="3 6" type="primary">rpsO</name>
    <name evidence="6" type="ORF">GCM10009125_18990</name>
</gene>
<dbReference type="SMART" id="SM01387">
    <property type="entry name" value="Ribosomal_S15"/>
    <property type="match status" value="1"/>
</dbReference>
<proteinExistence type="inferred from homology"/>
<keyword evidence="2 3" id="KW-0687">Ribonucleoprotein</keyword>
<name>A0ABN0TUB1_9BURK</name>
<evidence type="ECO:0000256" key="4">
    <source>
        <dbReference type="RuleBase" id="RU003919"/>
    </source>
</evidence>
<dbReference type="PROSITE" id="PS00362">
    <property type="entry name" value="RIBOSOMAL_S15"/>
    <property type="match status" value="1"/>
</dbReference>
<evidence type="ECO:0000256" key="5">
    <source>
        <dbReference type="RuleBase" id="RU004524"/>
    </source>
</evidence>
<dbReference type="Proteomes" id="UP001501176">
    <property type="component" value="Unassembled WGS sequence"/>
</dbReference>
<dbReference type="GO" id="GO:0005840">
    <property type="term" value="C:ribosome"/>
    <property type="evidence" value="ECO:0007669"/>
    <property type="project" value="UniProtKB-KW"/>
</dbReference>
<evidence type="ECO:0000313" key="6">
    <source>
        <dbReference type="EMBL" id="GAA0230213.1"/>
    </source>
</evidence>
<reference evidence="6 7" key="1">
    <citation type="journal article" date="2019" name="Int. J. Syst. Evol. Microbiol.">
        <title>The Global Catalogue of Microorganisms (GCM) 10K type strain sequencing project: providing services to taxonomists for standard genome sequencing and annotation.</title>
        <authorList>
            <consortium name="The Broad Institute Genomics Platform"/>
            <consortium name="The Broad Institute Genome Sequencing Center for Infectious Disease"/>
            <person name="Wu L."/>
            <person name="Ma J."/>
        </authorList>
    </citation>
    <scope>NUCLEOTIDE SEQUENCE [LARGE SCALE GENOMIC DNA]</scope>
    <source>
        <strain evidence="6 7">JCM 16240</strain>
    </source>
</reference>
<evidence type="ECO:0000256" key="2">
    <source>
        <dbReference type="ARBA" id="ARBA00023274"/>
    </source>
</evidence>
<dbReference type="Pfam" id="PF00312">
    <property type="entry name" value="Ribosomal_S15"/>
    <property type="match status" value="1"/>
</dbReference>
<dbReference type="NCBIfam" id="TIGR00952">
    <property type="entry name" value="S15_bact"/>
    <property type="match status" value="1"/>
</dbReference>
<organism evidence="6 7">
    <name type="scientific">Castellaniella daejeonensis</name>
    <dbReference type="NCBI Taxonomy" id="659013"/>
    <lineage>
        <taxon>Bacteria</taxon>
        <taxon>Pseudomonadati</taxon>
        <taxon>Pseudomonadota</taxon>
        <taxon>Betaproteobacteria</taxon>
        <taxon>Burkholderiales</taxon>
        <taxon>Alcaligenaceae</taxon>
        <taxon>Castellaniella</taxon>
    </lineage>
</organism>
<dbReference type="Gene3D" id="1.10.287.10">
    <property type="entry name" value="S15/NS1, RNA-binding"/>
    <property type="match status" value="1"/>
</dbReference>
<dbReference type="SUPFAM" id="SSF47060">
    <property type="entry name" value="S15/NS1 RNA-binding domain"/>
    <property type="match status" value="1"/>
</dbReference>
<evidence type="ECO:0000313" key="7">
    <source>
        <dbReference type="Proteomes" id="UP001501176"/>
    </source>
</evidence>
<dbReference type="EMBL" id="BAAAFN010000014">
    <property type="protein sequence ID" value="GAA0230213.1"/>
    <property type="molecule type" value="Genomic_DNA"/>
</dbReference>
<keyword evidence="3 5" id="KW-0699">rRNA-binding</keyword>
<comment type="function">
    <text evidence="3 5">One of the primary rRNA binding proteins, it binds directly to 16S rRNA where it helps nucleate assembly of the platform of the 30S subunit by binding and bridging several RNA helices of the 16S rRNA.</text>
</comment>
<keyword evidence="1 3" id="KW-0689">Ribosomal protein</keyword>
<comment type="subunit">
    <text evidence="3">Part of the 30S ribosomal subunit. Forms a bridge to the 50S subunit in the 70S ribosome, contacting the 23S rRNA.</text>
</comment>
<dbReference type="InterPro" id="IPR009068">
    <property type="entry name" value="uS15_NS1_RNA-bd_sf"/>
</dbReference>
<keyword evidence="7" id="KW-1185">Reference proteome</keyword>
<comment type="similarity">
    <text evidence="3 4">Belongs to the universal ribosomal protein uS15 family.</text>
</comment>
<keyword evidence="3 5" id="KW-0694">RNA-binding</keyword>
<comment type="caution">
    <text evidence="6">The sequence shown here is derived from an EMBL/GenBank/DDBJ whole genome shotgun (WGS) entry which is preliminary data.</text>
</comment>